<proteinExistence type="predicted"/>
<dbReference type="Proteomes" id="UP001159427">
    <property type="component" value="Unassembled WGS sequence"/>
</dbReference>
<organism evidence="2 3">
    <name type="scientific">Porites evermanni</name>
    <dbReference type="NCBI Taxonomy" id="104178"/>
    <lineage>
        <taxon>Eukaryota</taxon>
        <taxon>Metazoa</taxon>
        <taxon>Cnidaria</taxon>
        <taxon>Anthozoa</taxon>
        <taxon>Hexacorallia</taxon>
        <taxon>Scleractinia</taxon>
        <taxon>Fungiina</taxon>
        <taxon>Poritidae</taxon>
        <taxon>Porites</taxon>
    </lineage>
</organism>
<gene>
    <name evidence="2" type="ORF">PEVE_00014277</name>
</gene>
<protein>
    <submittedName>
        <fullName evidence="2">Uncharacterized protein</fullName>
    </submittedName>
</protein>
<evidence type="ECO:0000313" key="3">
    <source>
        <dbReference type="Proteomes" id="UP001159427"/>
    </source>
</evidence>
<evidence type="ECO:0000313" key="2">
    <source>
        <dbReference type="EMBL" id="CAH3182564.1"/>
    </source>
</evidence>
<keyword evidence="3" id="KW-1185">Reference proteome</keyword>
<sequence>MGTWIQSETVMYGPSTSNQALRNKVKCHDPNESSTVYLLTSDDKYAVCRTNFSPNQLLSRKFLATFFLMEETFDQVLGNEKGQVSPGYADTGRNLETSDSDIP</sequence>
<evidence type="ECO:0000256" key="1">
    <source>
        <dbReference type="SAM" id="MobiDB-lite"/>
    </source>
</evidence>
<accession>A0ABN8RWT8</accession>
<dbReference type="EMBL" id="CALNXI010002074">
    <property type="protein sequence ID" value="CAH3182564.1"/>
    <property type="molecule type" value="Genomic_DNA"/>
</dbReference>
<reference evidence="2 3" key="1">
    <citation type="submission" date="2022-05" db="EMBL/GenBank/DDBJ databases">
        <authorList>
            <consortium name="Genoscope - CEA"/>
            <person name="William W."/>
        </authorList>
    </citation>
    <scope>NUCLEOTIDE SEQUENCE [LARGE SCALE GENOMIC DNA]</scope>
</reference>
<comment type="caution">
    <text evidence="2">The sequence shown here is derived from an EMBL/GenBank/DDBJ whole genome shotgun (WGS) entry which is preliminary data.</text>
</comment>
<feature type="region of interest" description="Disordered" evidence="1">
    <location>
        <begin position="79"/>
        <end position="103"/>
    </location>
</feature>
<name>A0ABN8RWT8_9CNID</name>